<dbReference type="Proteomes" id="UP000199322">
    <property type="component" value="Unassembled WGS sequence"/>
</dbReference>
<comment type="catalytic activity">
    <reaction evidence="9">
        <text>D-ribose + ATP = D-ribose 5-phosphate + ADP + H(+)</text>
        <dbReference type="Rhea" id="RHEA:13697"/>
        <dbReference type="ChEBI" id="CHEBI:15378"/>
        <dbReference type="ChEBI" id="CHEBI:30616"/>
        <dbReference type="ChEBI" id="CHEBI:47013"/>
        <dbReference type="ChEBI" id="CHEBI:78346"/>
        <dbReference type="ChEBI" id="CHEBI:456216"/>
        <dbReference type="EC" id="2.7.1.15"/>
    </reaction>
</comment>
<feature type="binding site" evidence="9">
    <location>
        <position position="285"/>
    </location>
    <ligand>
        <name>K(+)</name>
        <dbReference type="ChEBI" id="CHEBI:29103"/>
    </ligand>
</feature>
<dbReference type="PRINTS" id="PR00990">
    <property type="entry name" value="RIBOKINASE"/>
</dbReference>
<keyword evidence="4 9" id="KW-0418">Kinase</keyword>
<dbReference type="GO" id="GO:0005829">
    <property type="term" value="C:cytosol"/>
    <property type="evidence" value="ECO:0007669"/>
    <property type="project" value="TreeGrafter"/>
</dbReference>
<dbReference type="Gene3D" id="3.40.1190.20">
    <property type="match status" value="1"/>
</dbReference>
<evidence type="ECO:0000256" key="6">
    <source>
        <dbReference type="ARBA" id="ARBA00022842"/>
    </source>
</evidence>
<feature type="binding site" evidence="9">
    <location>
        <begin position="9"/>
        <end position="11"/>
    </location>
    <ligand>
        <name>substrate</name>
    </ligand>
</feature>
<reference evidence="11 13" key="1">
    <citation type="submission" date="2016-10" db="EMBL/GenBank/DDBJ databases">
        <authorList>
            <person name="de Groot N.N."/>
        </authorList>
    </citation>
    <scope>NUCLEOTIDE SEQUENCE [LARGE SCALE GENOMIC DNA]</scope>
    <source>
        <strain evidence="11 13">WG14</strain>
    </source>
</reference>
<evidence type="ECO:0000256" key="3">
    <source>
        <dbReference type="ARBA" id="ARBA00022741"/>
    </source>
</evidence>
<comment type="cofactor">
    <cofactor evidence="9">
        <name>Mg(2+)</name>
        <dbReference type="ChEBI" id="CHEBI:18420"/>
    </cofactor>
    <text evidence="9">Requires a divalent cation, most likely magnesium in vivo, as an electrophilic catalyst to aid phosphoryl group transfer. It is the chelate of the metal and the nucleotide that is the actual substrate.</text>
</comment>
<evidence type="ECO:0000313" key="14">
    <source>
        <dbReference type="Proteomes" id="UP000297288"/>
    </source>
</evidence>
<dbReference type="Proteomes" id="UP000297288">
    <property type="component" value="Unassembled WGS sequence"/>
</dbReference>
<reference evidence="12 14" key="2">
    <citation type="submission" date="2019-04" db="EMBL/GenBank/DDBJ databases">
        <title>Draft genome sequence data and analysis of a Fermenting Bacterium, Geotoga petraea strain HO-Geo1, isolated from heavy-oil petroleum reservoir in Russia.</title>
        <authorList>
            <person name="Grouzdev D.S."/>
            <person name="Semenova E.M."/>
            <person name="Sokolova D.S."/>
            <person name="Tourova T.P."/>
            <person name="Poltaraus A.B."/>
            <person name="Nazina T.N."/>
        </authorList>
    </citation>
    <scope>NUCLEOTIDE SEQUENCE [LARGE SCALE GENOMIC DNA]</scope>
    <source>
        <strain evidence="12 14">HO-Geo1</strain>
    </source>
</reference>
<feature type="binding site" evidence="9">
    <location>
        <position position="290"/>
    </location>
    <ligand>
        <name>K(+)</name>
        <dbReference type="ChEBI" id="CHEBI:29103"/>
    </ligand>
</feature>
<keyword evidence="9" id="KW-0963">Cytoplasm</keyword>
<dbReference type="InterPro" id="IPR011611">
    <property type="entry name" value="PfkB_dom"/>
</dbReference>
<evidence type="ECO:0000259" key="10">
    <source>
        <dbReference type="Pfam" id="PF00294"/>
    </source>
</evidence>
<dbReference type="STRING" id="28234.SAMN04488588_1720"/>
<keyword evidence="1 9" id="KW-0808">Transferase</keyword>
<keyword evidence="3 9" id="KW-0547">Nucleotide-binding</keyword>
<comment type="caution">
    <text evidence="9">Lacks conserved residue(s) required for the propagation of feature annotation.</text>
</comment>
<dbReference type="GO" id="GO:0019303">
    <property type="term" value="P:D-ribose catabolic process"/>
    <property type="evidence" value="ECO:0007669"/>
    <property type="project" value="UniProtKB-UniRule"/>
</dbReference>
<organism evidence="11 13">
    <name type="scientific">Geotoga petraea</name>
    <dbReference type="NCBI Taxonomy" id="28234"/>
    <lineage>
        <taxon>Bacteria</taxon>
        <taxon>Thermotogati</taxon>
        <taxon>Thermotogota</taxon>
        <taxon>Thermotogae</taxon>
        <taxon>Petrotogales</taxon>
        <taxon>Petrotogaceae</taxon>
        <taxon>Geotoga</taxon>
    </lineage>
</organism>
<dbReference type="GO" id="GO:0004747">
    <property type="term" value="F:ribokinase activity"/>
    <property type="evidence" value="ECO:0007669"/>
    <property type="project" value="UniProtKB-UniRule"/>
</dbReference>
<evidence type="ECO:0000256" key="5">
    <source>
        <dbReference type="ARBA" id="ARBA00022840"/>
    </source>
</evidence>
<dbReference type="InterPro" id="IPR011877">
    <property type="entry name" value="Ribokinase"/>
</dbReference>
<feature type="binding site" evidence="9">
    <location>
        <begin position="222"/>
        <end position="227"/>
    </location>
    <ligand>
        <name>ATP</name>
        <dbReference type="ChEBI" id="CHEBI:30616"/>
    </ligand>
</feature>
<dbReference type="CDD" id="cd01174">
    <property type="entry name" value="ribokinase"/>
    <property type="match status" value="1"/>
</dbReference>
<dbReference type="RefSeq" id="WP_091404849.1">
    <property type="nucleotide sequence ID" value="NZ_FMYV01000007.1"/>
</dbReference>
<dbReference type="AlphaFoldDB" id="A0A1G6P625"/>
<keyword evidence="5 9" id="KW-0067">ATP-binding</keyword>
<keyword evidence="2 9" id="KW-0479">Metal-binding</keyword>
<dbReference type="GO" id="GO:0046872">
    <property type="term" value="F:metal ion binding"/>
    <property type="evidence" value="ECO:0007669"/>
    <property type="project" value="UniProtKB-KW"/>
</dbReference>
<dbReference type="UniPathway" id="UPA00916">
    <property type="reaction ID" value="UER00889"/>
</dbReference>
<feature type="active site" description="Proton acceptor" evidence="9">
    <location>
        <position position="255"/>
    </location>
</feature>
<evidence type="ECO:0000313" key="12">
    <source>
        <dbReference type="EMBL" id="TGG87898.1"/>
    </source>
</evidence>
<feature type="binding site" evidence="9">
    <location>
        <position position="255"/>
    </location>
    <ligand>
        <name>substrate</name>
    </ligand>
</feature>
<evidence type="ECO:0000256" key="1">
    <source>
        <dbReference type="ARBA" id="ARBA00022679"/>
    </source>
</evidence>
<keyword evidence="13" id="KW-1185">Reference proteome</keyword>
<feature type="binding site" evidence="9">
    <location>
        <position position="182"/>
    </location>
    <ligand>
        <name>ATP</name>
        <dbReference type="ChEBI" id="CHEBI:30616"/>
    </ligand>
</feature>
<comment type="subcellular location">
    <subcellularLocation>
        <location evidence="9">Cytoplasm</location>
    </subcellularLocation>
</comment>
<comment type="pathway">
    <text evidence="9">Carbohydrate metabolism; D-ribose degradation; D-ribose 5-phosphate from beta-D-ribopyranose: step 2/2.</text>
</comment>
<feature type="binding site" evidence="9">
    <location>
        <position position="138"/>
    </location>
    <ligand>
        <name>substrate</name>
    </ligand>
</feature>
<dbReference type="PANTHER" id="PTHR10584:SF166">
    <property type="entry name" value="RIBOKINASE"/>
    <property type="match status" value="1"/>
</dbReference>
<dbReference type="InterPro" id="IPR029056">
    <property type="entry name" value="Ribokinase-like"/>
</dbReference>
<accession>A0A1G6P625</accession>
<evidence type="ECO:0000313" key="11">
    <source>
        <dbReference type="EMBL" id="SDC74946.1"/>
    </source>
</evidence>
<keyword evidence="7 9" id="KW-0630">Potassium</keyword>
<dbReference type="EMBL" id="SRME01000003">
    <property type="protein sequence ID" value="TGG87898.1"/>
    <property type="molecule type" value="Genomic_DNA"/>
</dbReference>
<keyword evidence="8 9" id="KW-0119">Carbohydrate metabolism</keyword>
<feature type="binding site" evidence="9">
    <location>
        <begin position="37"/>
        <end position="41"/>
    </location>
    <ligand>
        <name>substrate</name>
    </ligand>
</feature>
<feature type="binding site" evidence="9">
    <location>
        <position position="251"/>
    </location>
    <ligand>
        <name>K(+)</name>
        <dbReference type="ChEBI" id="CHEBI:29103"/>
    </ligand>
</feature>
<sequence length="309" mass="34801">MIGIIGSTNIDAYLKTDHFTKPGETQNSLDYKIFYGGKGANQASTVSKISNKQTAFLTCIGNDFYGTALQKEFDKNDLIGYQILKGEKTGRAFIEVEKTGENRIITAPGANHKMKKEMVDDFLDRFDKDLDIVLIQNELPKEIIDYSLTKLKEKNIKIFYDPAPKEKTDLSNLEHIFVLTPNLNEFSYIYEKTTNKKYDENKLKDQLLELKEKTKIENIIITLGKKGSLYINQNKEINEFGAFKVEAVDTTASGDVFNGTLVLEFLETEDLRKSIKKASAAAALSTTKIGAQTSIPTMEEIDEFLKNNG</sequence>
<dbReference type="InterPro" id="IPR002139">
    <property type="entry name" value="Ribo/fructo_kinase"/>
</dbReference>
<dbReference type="OrthoDB" id="9775849at2"/>
<protein>
    <recommendedName>
        <fullName evidence="9">Ribokinase</fullName>
        <shortName evidence="9">RK</shortName>
        <ecNumber evidence="9">2.7.1.15</ecNumber>
    </recommendedName>
</protein>
<evidence type="ECO:0000256" key="2">
    <source>
        <dbReference type="ARBA" id="ARBA00022723"/>
    </source>
</evidence>
<comment type="function">
    <text evidence="9">Catalyzes the phosphorylation of ribose at O-5 in a reaction requiring ATP and magnesium. The resulting D-ribose-5-phosphate can then be used either for sythesis of nucleotides, histidine, and tryptophan, or as a component of the pentose phosphate pathway.</text>
</comment>
<feature type="binding site" evidence="9">
    <location>
        <position position="249"/>
    </location>
    <ligand>
        <name>K(+)</name>
        <dbReference type="ChEBI" id="CHEBI:29103"/>
    </ligand>
</feature>
<comment type="activity regulation">
    <text evidence="9">Activated by a monovalent cation that binds near, but not in, the active site. The most likely occupant of the site in vivo is potassium. Ion binding induces a conformational change that may alter substrate affinity.</text>
</comment>
<evidence type="ECO:0000256" key="8">
    <source>
        <dbReference type="ARBA" id="ARBA00023277"/>
    </source>
</evidence>
<evidence type="ECO:0000256" key="4">
    <source>
        <dbReference type="ARBA" id="ARBA00022777"/>
    </source>
</evidence>
<dbReference type="EMBL" id="FMYV01000007">
    <property type="protein sequence ID" value="SDC74946.1"/>
    <property type="molecule type" value="Genomic_DNA"/>
</dbReference>
<comment type="subunit">
    <text evidence="9">Homodimer.</text>
</comment>
<dbReference type="EC" id="2.7.1.15" evidence="9"/>
<evidence type="ECO:0000256" key="9">
    <source>
        <dbReference type="HAMAP-Rule" id="MF_01987"/>
    </source>
</evidence>
<feature type="domain" description="Carbohydrate kinase PfkB" evidence="10">
    <location>
        <begin position="4"/>
        <end position="297"/>
    </location>
</feature>
<comment type="similarity">
    <text evidence="9">Belongs to the carbohydrate kinase PfkB family. Ribokinase subfamily.</text>
</comment>
<gene>
    <name evidence="9" type="primary">rbsK</name>
    <name evidence="12" type="ORF">E4650_06035</name>
    <name evidence="11" type="ORF">SAMN04488588_1720</name>
</gene>
<dbReference type="PANTHER" id="PTHR10584">
    <property type="entry name" value="SUGAR KINASE"/>
    <property type="match status" value="1"/>
</dbReference>
<evidence type="ECO:0000313" key="13">
    <source>
        <dbReference type="Proteomes" id="UP000199322"/>
    </source>
</evidence>
<dbReference type="SUPFAM" id="SSF53613">
    <property type="entry name" value="Ribokinase-like"/>
    <property type="match status" value="1"/>
</dbReference>
<evidence type="ECO:0000256" key="7">
    <source>
        <dbReference type="ARBA" id="ARBA00022958"/>
    </source>
</evidence>
<proteinExistence type="inferred from homology"/>
<name>A0A1G6P625_9BACT</name>
<dbReference type="HAMAP" id="MF_01987">
    <property type="entry name" value="Ribokinase"/>
    <property type="match status" value="1"/>
</dbReference>
<dbReference type="GO" id="GO:0005524">
    <property type="term" value="F:ATP binding"/>
    <property type="evidence" value="ECO:0007669"/>
    <property type="project" value="UniProtKB-UniRule"/>
</dbReference>
<keyword evidence="6 9" id="KW-0460">Magnesium</keyword>
<feature type="binding site" evidence="9">
    <location>
        <begin position="254"/>
        <end position="255"/>
    </location>
    <ligand>
        <name>ATP</name>
        <dbReference type="ChEBI" id="CHEBI:30616"/>
    </ligand>
</feature>
<feature type="binding site" evidence="9">
    <location>
        <position position="294"/>
    </location>
    <ligand>
        <name>K(+)</name>
        <dbReference type="ChEBI" id="CHEBI:29103"/>
    </ligand>
</feature>
<feature type="binding site" evidence="9">
    <location>
        <position position="288"/>
    </location>
    <ligand>
        <name>K(+)</name>
        <dbReference type="ChEBI" id="CHEBI:29103"/>
    </ligand>
</feature>
<dbReference type="Pfam" id="PF00294">
    <property type="entry name" value="PfkB"/>
    <property type="match status" value="1"/>
</dbReference>